<organism evidence="1 2">
    <name type="scientific">Mordavella massiliensis</name>
    <dbReference type="NCBI Taxonomy" id="1871024"/>
    <lineage>
        <taxon>Bacteria</taxon>
        <taxon>Bacillati</taxon>
        <taxon>Bacillota</taxon>
        <taxon>Clostridia</taxon>
        <taxon>Eubacteriales</taxon>
        <taxon>Clostridiaceae</taxon>
        <taxon>Mordavella</taxon>
    </lineage>
</organism>
<evidence type="ECO:0000313" key="1">
    <source>
        <dbReference type="EMBL" id="MBM6827672.1"/>
    </source>
</evidence>
<sequence length="600" mass="68335">MLIKALCDYYDILAKKGSVLPAGYSKVNIHYLISLTADGKIDEIIDCQKKELVQSGKKTKEKKVPIEMVMPQRTEKPGIDANIAEHRPLYIFGLNLDKDHLTPEDRTDKAKKSHEAFVKENLEFIENLQSPLISAYKNFLNSWKPEEEVENKWLLGLGKDYQKSGFAFCLSGNPDCLLHEESAVKKKWEEEYTKRAEQGDDARKAQCAVTGEQVPIARIHSKIKGVYGGLATGSVLIGFNNDSENSYGNEQSYNSNISETAMKKYTEALNFLLSTNKHKAMLDEMTIVFWAMSSQETYEDLFMKMFFGQQDQMDAEKTDAMLKNLLKDAKDVQVTEERLQSLDIIDPNVDFYMLGLKPNSSRLSVKFIIRRRYADVLWNIAKFQKDLQVSDDFHSVALWQIKREMISPKSKNDKVNPALISRLLETILNGGTYPVSLLETIIRRVKTDEGSGKINAIRAGIIKACINNRESKEELKVSLDKTNQTPAYLCGRLFAVLEKLQQDASNNSLNRTIKDAYFASASAKPALVFPKLIRLAQNHLNKVKYPVYYNKLIGEIMDGLQGEFPETLRLTDQGRFDVGYYQQNQDLWKKSSKSEETEEK</sequence>
<reference evidence="1" key="1">
    <citation type="submission" date="2020-08" db="EMBL/GenBank/DDBJ databases">
        <authorList>
            <person name="Cejkova D."/>
            <person name="Kubasova T."/>
            <person name="Jahodarova E."/>
            <person name="Rychlik I."/>
        </authorList>
    </citation>
    <scope>NUCLEOTIDE SEQUENCE</scope>
    <source>
        <strain evidence="1">An420c</strain>
    </source>
</reference>
<evidence type="ECO:0000313" key="2">
    <source>
        <dbReference type="Proteomes" id="UP000713880"/>
    </source>
</evidence>
<dbReference type="Pfam" id="PF09709">
    <property type="entry name" value="Cas_Csd1"/>
    <property type="match status" value="1"/>
</dbReference>
<reference evidence="1" key="2">
    <citation type="journal article" date="2021" name="Sci. Rep.">
        <title>The distribution of antibiotic resistance genes in chicken gut microbiota commensals.</title>
        <authorList>
            <person name="Juricova H."/>
            <person name="Matiasovicova J."/>
            <person name="Kubasova T."/>
            <person name="Cejkova D."/>
            <person name="Rychlik I."/>
        </authorList>
    </citation>
    <scope>NUCLEOTIDE SEQUENCE</scope>
    <source>
        <strain evidence="1">An420c</strain>
    </source>
</reference>
<gene>
    <name evidence="1" type="primary">cas8c</name>
    <name evidence="1" type="ORF">H6A13_11310</name>
</gene>
<keyword evidence="2" id="KW-1185">Reference proteome</keyword>
<protein>
    <submittedName>
        <fullName evidence="1">Type I-C CRISPR-associated protein Cas8c/Csd1</fullName>
    </submittedName>
</protein>
<comment type="caution">
    <text evidence="1">The sequence shown here is derived from an EMBL/GenBank/DDBJ whole genome shotgun (WGS) entry which is preliminary data.</text>
</comment>
<dbReference type="Proteomes" id="UP000713880">
    <property type="component" value="Unassembled WGS sequence"/>
</dbReference>
<accession>A0A938X3S2</accession>
<proteinExistence type="predicted"/>
<dbReference type="NCBIfam" id="TIGR01863">
    <property type="entry name" value="cas_Csd1"/>
    <property type="match status" value="1"/>
</dbReference>
<dbReference type="RefSeq" id="WP_204909663.1">
    <property type="nucleotide sequence ID" value="NZ_JACJLV010000049.1"/>
</dbReference>
<dbReference type="AlphaFoldDB" id="A0A938X3S2"/>
<name>A0A938X3S2_9CLOT</name>
<dbReference type="InterPro" id="IPR010144">
    <property type="entry name" value="CRISPR-assoc_prot_Csd1-typ"/>
</dbReference>
<dbReference type="EMBL" id="JACJLV010000049">
    <property type="protein sequence ID" value="MBM6827672.1"/>
    <property type="molecule type" value="Genomic_DNA"/>
</dbReference>